<organism evidence="2 3">
    <name type="scientific">Puccinia coronata f. sp. avenae</name>
    <dbReference type="NCBI Taxonomy" id="200324"/>
    <lineage>
        <taxon>Eukaryota</taxon>
        <taxon>Fungi</taxon>
        <taxon>Dikarya</taxon>
        <taxon>Basidiomycota</taxon>
        <taxon>Pucciniomycotina</taxon>
        <taxon>Pucciniomycetes</taxon>
        <taxon>Pucciniales</taxon>
        <taxon>Pucciniaceae</taxon>
        <taxon>Puccinia</taxon>
    </lineage>
</organism>
<evidence type="ECO:0000313" key="2">
    <source>
        <dbReference type="EMBL" id="PLW50877.1"/>
    </source>
</evidence>
<dbReference type="EMBL" id="PGCI01000008">
    <property type="protein sequence ID" value="PLW50877.1"/>
    <property type="molecule type" value="Genomic_DNA"/>
</dbReference>
<reference evidence="2 3" key="1">
    <citation type="submission" date="2017-11" db="EMBL/GenBank/DDBJ databases">
        <title>De novo assembly and phasing of dikaryotic genomes from two isolates of Puccinia coronata f. sp. avenae, the causal agent of oat crown rust.</title>
        <authorList>
            <person name="Miller M.E."/>
            <person name="Zhang Y."/>
            <person name="Omidvar V."/>
            <person name="Sperschneider J."/>
            <person name="Schwessinger B."/>
            <person name="Raley C."/>
            <person name="Palmer J.M."/>
            <person name="Garnica D."/>
            <person name="Upadhyaya N."/>
            <person name="Rathjen J."/>
            <person name="Taylor J.M."/>
            <person name="Park R.F."/>
            <person name="Dodds P.N."/>
            <person name="Hirsch C.D."/>
            <person name="Kianian S.F."/>
            <person name="Figueroa M."/>
        </authorList>
    </citation>
    <scope>NUCLEOTIDE SEQUENCE [LARGE SCALE GENOMIC DNA]</scope>
    <source>
        <strain evidence="2">12SD80</strain>
    </source>
</reference>
<dbReference type="AlphaFoldDB" id="A0A2N5VLM2"/>
<feature type="region of interest" description="Disordered" evidence="1">
    <location>
        <begin position="192"/>
        <end position="215"/>
    </location>
</feature>
<name>A0A2N5VLM2_9BASI</name>
<evidence type="ECO:0000313" key="3">
    <source>
        <dbReference type="Proteomes" id="UP000235392"/>
    </source>
</evidence>
<feature type="compositionally biased region" description="Low complexity" evidence="1">
    <location>
        <begin position="153"/>
        <end position="169"/>
    </location>
</feature>
<gene>
    <name evidence="2" type="ORF">PCASD_01190</name>
</gene>
<proteinExistence type="predicted"/>
<comment type="caution">
    <text evidence="2">The sequence shown here is derived from an EMBL/GenBank/DDBJ whole genome shotgun (WGS) entry which is preliminary data.</text>
</comment>
<accession>A0A2N5VLM2</accession>
<feature type="compositionally biased region" description="Polar residues" evidence="1">
    <location>
        <begin position="138"/>
        <end position="152"/>
    </location>
</feature>
<protein>
    <submittedName>
        <fullName evidence="2">Uncharacterized protein</fullName>
    </submittedName>
</protein>
<sequence>MTRKQQLLQTDCRVTPGLRLLTSRQLSARDLGYMDDSKSMAPSASEDVPSPIHLIRRRSTPVHSESHERWQEEVVDALGFSVLLSSLKPALQRSPMACPESRKLLYSPSASPHTRINAPRTQATGLSTHLVNLSNEQPSIDESAGEGSQPTDSTASGGSSASTSSPAPTNEDTAYATSLERFLVTLSDYEAVDRPADTASPTKTQPELLSHGPGR</sequence>
<evidence type="ECO:0000256" key="1">
    <source>
        <dbReference type="SAM" id="MobiDB-lite"/>
    </source>
</evidence>
<dbReference type="Proteomes" id="UP000235392">
    <property type="component" value="Unassembled WGS sequence"/>
</dbReference>
<feature type="region of interest" description="Disordered" evidence="1">
    <location>
        <begin position="138"/>
        <end position="176"/>
    </location>
</feature>